<accession>U5FZR4</accession>
<proteinExistence type="predicted"/>
<protein>
    <submittedName>
        <fullName evidence="1">Uncharacterized protein</fullName>
    </submittedName>
</protein>
<organism evidence="1">
    <name type="scientific">Populus trichocarpa</name>
    <name type="common">Western balsam poplar</name>
    <name type="synonym">Populus balsamifera subsp. trichocarpa</name>
    <dbReference type="NCBI Taxonomy" id="3694"/>
    <lineage>
        <taxon>Eukaryota</taxon>
        <taxon>Viridiplantae</taxon>
        <taxon>Streptophyta</taxon>
        <taxon>Embryophyta</taxon>
        <taxon>Tracheophyta</taxon>
        <taxon>Spermatophyta</taxon>
        <taxon>Magnoliopsida</taxon>
        <taxon>eudicotyledons</taxon>
        <taxon>Gunneridae</taxon>
        <taxon>Pentapetalae</taxon>
        <taxon>rosids</taxon>
        <taxon>fabids</taxon>
        <taxon>Malpighiales</taxon>
        <taxon>Salicaceae</taxon>
        <taxon>Saliceae</taxon>
        <taxon>Populus</taxon>
    </lineage>
</organism>
<dbReference type="HOGENOM" id="CLU_1392277_0_0_1"/>
<name>U5FZR4_POPTR</name>
<sequence length="196" mass="20928">MAINKQFLVLHPSWIQRIQEGFQFNLIFFGTVLVSSPPIQASEVSVSSNRSLSPTLRDSSGAGIVSPSSLVNDCLDGSGGDSFEGEEFISGVAFMTSATSTDAINGVFDLLAGVHGPGTFAPSALGLWSDLFTGTVALIFELHFWACLLMQEDGDVLLLVSTAVVPSGRLQGVMLLVFGSPSRCFHCMLVYFALWL</sequence>
<gene>
    <name evidence="1" type="ORF">POPTR_T046500</name>
</gene>
<dbReference type="EMBL" id="KZ623360">
    <property type="protein sequence ID" value="PNS23649.1"/>
    <property type="molecule type" value="Genomic_DNA"/>
</dbReference>
<reference evidence="1" key="2">
    <citation type="submission" date="2017-07" db="EMBL/GenBank/DDBJ databases">
        <title>WGS assembly of Populus trichocarpa.</title>
        <authorList>
            <person name="Tuskan G."/>
            <person name="Difazio S."/>
            <person name="Jansson S."/>
            <person name="Bohlmann J."/>
            <person name="Grigoriev I."/>
            <person name="Hellsten U."/>
            <person name="Putnam N."/>
            <person name="Ralph S."/>
            <person name="Rombauts S."/>
            <person name="Salamov A."/>
            <person name="Schein J."/>
            <person name="Sterck L."/>
            <person name="Aerts A."/>
            <person name="Bhalerao R."/>
            <person name="Bhalerao R."/>
            <person name="Blaudez D."/>
            <person name="Boerjan W."/>
            <person name="Brun A."/>
            <person name="Brunner A."/>
            <person name="Busov V."/>
            <person name="Campbell M."/>
            <person name="Carlson J."/>
            <person name="Chalot M."/>
            <person name="Chapman J."/>
            <person name="Chen G."/>
            <person name="Cooper D."/>
            <person name="Coutinho P."/>
            <person name="Couturier J."/>
            <person name="Covert S."/>
            <person name="Cronk Q."/>
            <person name="Cunningham R."/>
            <person name="Davis J."/>
            <person name="Degroeve S."/>
            <person name="Dejardin A."/>
            <person name="Depamphilis C."/>
            <person name="Detter J."/>
            <person name="Dirks B."/>
            <person name="Dubchak I."/>
            <person name="Duplessis S."/>
            <person name="Ehlting J."/>
            <person name="Ellis B."/>
            <person name="Gendler K."/>
            <person name="Goodstein D."/>
            <person name="Gribskov M."/>
            <person name="Grimwood J."/>
            <person name="Groover A."/>
            <person name="Gunter L."/>
            <person name="Hamberger B."/>
            <person name="Heinze B."/>
            <person name="Helariutta Y."/>
            <person name="Henrissat B."/>
            <person name="Holligan D."/>
            <person name="Holt R."/>
            <person name="Huang W."/>
            <person name="Islam-Faridi N."/>
            <person name="Jones S."/>
            <person name="Jones-Rhoades M."/>
            <person name="Jorgensen R."/>
            <person name="Joshi C."/>
            <person name="Kangasjarvi J."/>
            <person name="Karlsson J."/>
            <person name="Kelleher C."/>
            <person name="Kirkpatrick R."/>
            <person name="Kirst M."/>
            <person name="Kohler A."/>
            <person name="Kalluri U."/>
            <person name="Larimer F."/>
            <person name="Leebens-Mack J."/>
            <person name="Leple J."/>
            <person name="Locascio P."/>
            <person name="Lou Y."/>
            <person name="Lucas S."/>
            <person name="Martin F."/>
            <person name="Montanini B."/>
            <person name="Napoli C."/>
            <person name="Nelson D."/>
            <person name="Nelson C."/>
            <person name="Nieminen K."/>
            <person name="Nilsson O."/>
            <person name="Pereda V."/>
            <person name="Peter G."/>
            <person name="Philippe R."/>
            <person name="Pilate G."/>
            <person name="Poliakov A."/>
            <person name="Razumovskaya J."/>
            <person name="Richardson P."/>
            <person name="Rinaldi C."/>
            <person name="Ritland K."/>
            <person name="Rouze P."/>
            <person name="Ryaboy D."/>
            <person name="Schmutz J."/>
            <person name="Schrader J."/>
            <person name="Segerman B."/>
            <person name="Shin H."/>
            <person name="Siddiqui A."/>
            <person name="Sterky F."/>
            <person name="Terry A."/>
            <person name="Tsai C."/>
            <person name="Uberbacher E."/>
            <person name="Unneberg P."/>
            <person name="Vahala J."/>
            <person name="Wall K."/>
            <person name="Wessler S."/>
            <person name="Yang G."/>
            <person name="Yin T."/>
            <person name="Douglas C."/>
            <person name="Marra M."/>
            <person name="Sandberg G."/>
            <person name="Van De Peer Y."/>
            <person name="Rokhsar D."/>
        </authorList>
    </citation>
    <scope>NUCLEOTIDE SEQUENCE</scope>
    <source>
        <strain evidence="1">Nisqually-1</strain>
    </source>
</reference>
<dbReference type="InParanoid" id="U5FZR4"/>
<evidence type="ECO:0000313" key="1">
    <source>
        <dbReference type="EMBL" id="PNS23649.1"/>
    </source>
</evidence>
<reference evidence="1" key="1">
    <citation type="journal article" date="2006" name="Science">
        <title>The genome of black cottonwood, Populus trichocarpa (Torr. &amp; Gray).</title>
        <authorList>
            <person name="Tuskan G.A."/>
            <person name="Difazio S."/>
            <person name="Jansson S."/>
            <person name="Bohlmann J."/>
            <person name="Grigoriev I."/>
            <person name="Hellsten U."/>
            <person name="Putnam N."/>
            <person name="Ralph S."/>
            <person name="Rombauts S."/>
            <person name="Salamov A."/>
            <person name="Schein J."/>
            <person name="Sterck L."/>
            <person name="Aerts A."/>
            <person name="Bhalerao R.R."/>
            <person name="Bhalerao R.P."/>
            <person name="Blaudez D."/>
            <person name="Boerjan W."/>
            <person name="Brun A."/>
            <person name="Brunner A."/>
            <person name="Busov V."/>
            <person name="Campbell M."/>
            <person name="Carlson J."/>
            <person name="Chalot M."/>
            <person name="Chapman J."/>
            <person name="Chen G.L."/>
            <person name="Cooper D."/>
            <person name="Coutinho P.M."/>
            <person name="Couturier J."/>
            <person name="Covert S."/>
            <person name="Cronk Q."/>
            <person name="Cunningham R."/>
            <person name="Davis J."/>
            <person name="Degroeve S."/>
            <person name="Dejardin A."/>
            <person name="Depamphilis C."/>
            <person name="Detter J."/>
            <person name="Dirks B."/>
            <person name="Dubchak I."/>
            <person name="Duplessis S."/>
            <person name="Ehlting J."/>
            <person name="Ellis B."/>
            <person name="Gendler K."/>
            <person name="Goodstein D."/>
            <person name="Gribskov M."/>
            <person name="Grimwood J."/>
            <person name="Groover A."/>
            <person name="Gunter L."/>
            <person name="Hamberger B."/>
            <person name="Heinze B."/>
            <person name="Helariutta Y."/>
            <person name="Henrissat B."/>
            <person name="Holligan D."/>
            <person name="Holt R."/>
            <person name="Huang W."/>
            <person name="Islam-Faridi N."/>
            <person name="Jones S."/>
            <person name="Jones-Rhoades M."/>
            <person name="Jorgensen R."/>
            <person name="Joshi C."/>
            <person name="Kangasjarvi J."/>
            <person name="Karlsson J."/>
            <person name="Kelleher C."/>
            <person name="Kirkpatrick R."/>
            <person name="Kirst M."/>
            <person name="Kohler A."/>
            <person name="Kalluri U."/>
            <person name="Larimer F."/>
            <person name="Leebens-Mack J."/>
            <person name="Leple J.C."/>
            <person name="Locascio P."/>
            <person name="Lou Y."/>
            <person name="Lucas S."/>
            <person name="Martin F."/>
            <person name="Montanini B."/>
            <person name="Napoli C."/>
            <person name="Nelson D.R."/>
            <person name="Nelson C."/>
            <person name="Nieminen K."/>
            <person name="Nilsson O."/>
            <person name="Pereda V."/>
            <person name="Peter G."/>
            <person name="Philippe R."/>
            <person name="Pilate G."/>
            <person name="Poliakov A."/>
            <person name="Razumovskaya J."/>
            <person name="Richardson P."/>
            <person name="Rinaldi C."/>
            <person name="Ritland K."/>
            <person name="Rouze P."/>
            <person name="Ryaboy D."/>
            <person name="Schmutz J."/>
            <person name="Schrader J."/>
            <person name="Segerman B."/>
            <person name="Shin H."/>
            <person name="Siddiqui A."/>
            <person name="Sterky F."/>
            <person name="Terry A."/>
            <person name="Tsai C.J."/>
            <person name="Uberbacher E."/>
            <person name="Unneberg P."/>
            <person name="Vahala J."/>
            <person name="Wall K."/>
            <person name="Wessler S."/>
            <person name="Yang G."/>
            <person name="Yin T."/>
            <person name="Douglas C."/>
            <person name="Marra M."/>
            <person name="Sandberg G."/>
            <person name="Van de Peer Y."/>
            <person name="Rokhsar D."/>
        </authorList>
    </citation>
    <scope>NUCLEOTIDE SEQUENCE [LARGE SCALE GENOMIC DNA]</scope>
    <source>
        <strain evidence="1">Nisqually-1</strain>
    </source>
</reference>
<dbReference type="AlphaFoldDB" id="U5FZR4"/>